<name>A0AAW1MC73_POPJA</name>
<proteinExistence type="predicted"/>
<organism evidence="1 2">
    <name type="scientific">Popillia japonica</name>
    <name type="common">Japanese beetle</name>
    <dbReference type="NCBI Taxonomy" id="7064"/>
    <lineage>
        <taxon>Eukaryota</taxon>
        <taxon>Metazoa</taxon>
        <taxon>Ecdysozoa</taxon>
        <taxon>Arthropoda</taxon>
        <taxon>Hexapoda</taxon>
        <taxon>Insecta</taxon>
        <taxon>Pterygota</taxon>
        <taxon>Neoptera</taxon>
        <taxon>Endopterygota</taxon>
        <taxon>Coleoptera</taxon>
        <taxon>Polyphaga</taxon>
        <taxon>Scarabaeiformia</taxon>
        <taxon>Scarabaeidae</taxon>
        <taxon>Rutelinae</taxon>
        <taxon>Popillia</taxon>
    </lineage>
</organism>
<reference evidence="1 2" key="1">
    <citation type="journal article" date="2024" name="BMC Genomics">
        <title>De novo assembly and annotation of Popillia japonica's genome with initial clues to its potential as an invasive pest.</title>
        <authorList>
            <person name="Cucini C."/>
            <person name="Boschi S."/>
            <person name="Funari R."/>
            <person name="Cardaioli E."/>
            <person name="Iannotti N."/>
            <person name="Marturano G."/>
            <person name="Paoli F."/>
            <person name="Bruttini M."/>
            <person name="Carapelli A."/>
            <person name="Frati F."/>
            <person name="Nardi F."/>
        </authorList>
    </citation>
    <scope>NUCLEOTIDE SEQUENCE [LARGE SCALE GENOMIC DNA]</scope>
    <source>
        <strain evidence="1">DMR45628</strain>
    </source>
</reference>
<accession>A0AAW1MC73</accession>
<gene>
    <name evidence="1" type="ORF">QE152_g8240</name>
</gene>
<keyword evidence="2" id="KW-1185">Reference proteome</keyword>
<dbReference type="AlphaFoldDB" id="A0AAW1MC73"/>
<protein>
    <submittedName>
        <fullName evidence="1">Uncharacterized protein</fullName>
    </submittedName>
</protein>
<dbReference type="EMBL" id="JASPKY010000065">
    <property type="protein sequence ID" value="KAK9743824.1"/>
    <property type="molecule type" value="Genomic_DNA"/>
</dbReference>
<evidence type="ECO:0000313" key="2">
    <source>
        <dbReference type="Proteomes" id="UP001458880"/>
    </source>
</evidence>
<dbReference type="Proteomes" id="UP001458880">
    <property type="component" value="Unassembled WGS sequence"/>
</dbReference>
<evidence type="ECO:0000313" key="1">
    <source>
        <dbReference type="EMBL" id="KAK9743824.1"/>
    </source>
</evidence>
<sequence length="117" mass="13447">MGLRTKPILKLAEKHAVDVDCEEADLHEDTTHDLEELEFYNLSNEGPGYMVTHDLEELEFYNLSNEGPGYMVDPDQLMNINNNNYVVQPPVDHSRSPITTCCYLFYSKNVQSSVEIY</sequence>
<comment type="caution">
    <text evidence="1">The sequence shown here is derived from an EMBL/GenBank/DDBJ whole genome shotgun (WGS) entry which is preliminary data.</text>
</comment>